<dbReference type="WBParaSite" id="RSKR_0000201800.1">
    <property type="protein sequence ID" value="RSKR_0000201800.1"/>
    <property type="gene ID" value="RSKR_0000201800"/>
</dbReference>
<dbReference type="Proteomes" id="UP000095286">
    <property type="component" value="Unplaced"/>
</dbReference>
<evidence type="ECO:0000313" key="2">
    <source>
        <dbReference type="WBParaSite" id="RSKR_0000201800.1"/>
    </source>
</evidence>
<protein>
    <submittedName>
        <fullName evidence="2">Transcription initiation factor IIA subunit 2</fullName>
    </submittedName>
</protein>
<proteinExistence type="predicted"/>
<name>A0AC35TLK2_9BILA</name>
<sequence>MTYQMYRQTTLGQALDRTLDDMVKEGQISDGLKEKVLMTFDASINQALANKAKNKTTFKATKLRAYRYCDNVWSFVMNDVEFKDNVRPVEGSIERVKFVACEASSAKAKPTA</sequence>
<evidence type="ECO:0000313" key="1">
    <source>
        <dbReference type="Proteomes" id="UP000095286"/>
    </source>
</evidence>
<organism evidence="1 2">
    <name type="scientific">Rhabditophanes sp. KR3021</name>
    <dbReference type="NCBI Taxonomy" id="114890"/>
    <lineage>
        <taxon>Eukaryota</taxon>
        <taxon>Metazoa</taxon>
        <taxon>Ecdysozoa</taxon>
        <taxon>Nematoda</taxon>
        <taxon>Chromadorea</taxon>
        <taxon>Rhabditida</taxon>
        <taxon>Tylenchina</taxon>
        <taxon>Panagrolaimomorpha</taxon>
        <taxon>Strongyloidoidea</taxon>
        <taxon>Alloionematidae</taxon>
        <taxon>Rhabditophanes</taxon>
    </lineage>
</organism>
<reference evidence="2" key="1">
    <citation type="submission" date="2016-11" db="UniProtKB">
        <authorList>
            <consortium name="WormBaseParasite"/>
        </authorList>
    </citation>
    <scope>IDENTIFICATION</scope>
    <source>
        <strain evidence="2">KR3021</strain>
    </source>
</reference>
<accession>A0AC35TLK2</accession>